<feature type="compositionally biased region" description="Basic and acidic residues" evidence="1">
    <location>
        <begin position="172"/>
        <end position="185"/>
    </location>
</feature>
<keyword evidence="4" id="KW-1185">Reference proteome</keyword>
<organism evidence="3 4">
    <name type="scientific">Kwoniella dejecticola CBS 10117</name>
    <dbReference type="NCBI Taxonomy" id="1296121"/>
    <lineage>
        <taxon>Eukaryota</taxon>
        <taxon>Fungi</taxon>
        <taxon>Dikarya</taxon>
        <taxon>Basidiomycota</taxon>
        <taxon>Agaricomycotina</taxon>
        <taxon>Tremellomycetes</taxon>
        <taxon>Tremellales</taxon>
        <taxon>Cryptococcaceae</taxon>
        <taxon>Kwoniella</taxon>
    </lineage>
</organism>
<reference evidence="3" key="2">
    <citation type="submission" date="2024-02" db="EMBL/GenBank/DDBJ databases">
        <title>Comparative genomics of Cryptococcus and Kwoniella reveals pathogenesis evolution and contrasting modes of karyotype evolution via chromosome fusion or intercentromeric recombination.</title>
        <authorList>
            <person name="Coelho M.A."/>
            <person name="David-Palma M."/>
            <person name="Shea T."/>
            <person name="Bowers K."/>
            <person name="McGinley-Smith S."/>
            <person name="Mohammad A.W."/>
            <person name="Gnirke A."/>
            <person name="Yurkov A.M."/>
            <person name="Nowrousian M."/>
            <person name="Sun S."/>
            <person name="Cuomo C.A."/>
            <person name="Heitman J."/>
        </authorList>
    </citation>
    <scope>NUCLEOTIDE SEQUENCE</scope>
    <source>
        <strain evidence="3">CBS 10117</strain>
    </source>
</reference>
<feature type="compositionally biased region" description="Low complexity" evidence="1">
    <location>
        <begin position="764"/>
        <end position="775"/>
    </location>
</feature>
<dbReference type="PROSITE" id="PS50097">
    <property type="entry name" value="BTB"/>
    <property type="match status" value="1"/>
</dbReference>
<dbReference type="GeneID" id="28965854"/>
<dbReference type="PANTHER" id="PTHR22427">
    <property type="entry name" value="GH15728P"/>
    <property type="match status" value="1"/>
</dbReference>
<proteinExistence type="predicted"/>
<evidence type="ECO:0000259" key="2">
    <source>
        <dbReference type="PROSITE" id="PS50097"/>
    </source>
</evidence>
<feature type="region of interest" description="Disordered" evidence="1">
    <location>
        <begin position="161"/>
        <end position="185"/>
    </location>
</feature>
<dbReference type="InterPro" id="IPR000210">
    <property type="entry name" value="BTB/POZ_dom"/>
</dbReference>
<dbReference type="PANTHER" id="PTHR22427:SF7">
    <property type="entry name" value="GH15728P"/>
    <property type="match status" value="1"/>
</dbReference>
<feature type="region of interest" description="Disordered" evidence="1">
    <location>
        <begin position="600"/>
        <end position="777"/>
    </location>
</feature>
<dbReference type="KEGG" id="kdj:28965854"/>
<dbReference type="EMBL" id="CP144531">
    <property type="protein sequence ID" value="WWC59162.1"/>
    <property type="molecule type" value="Genomic_DNA"/>
</dbReference>
<dbReference type="Gene3D" id="3.30.710.10">
    <property type="entry name" value="Potassium Channel Kv1.1, Chain A"/>
    <property type="match status" value="1"/>
</dbReference>
<dbReference type="AlphaFoldDB" id="A0AAJ8KKI3"/>
<dbReference type="Proteomes" id="UP000078595">
    <property type="component" value="Chromosome 2"/>
</dbReference>
<feature type="compositionally biased region" description="Basic and acidic residues" evidence="1">
    <location>
        <begin position="615"/>
        <end position="625"/>
    </location>
</feature>
<dbReference type="InterPro" id="IPR011333">
    <property type="entry name" value="SKP1/BTB/POZ_sf"/>
</dbReference>
<evidence type="ECO:0000313" key="4">
    <source>
        <dbReference type="Proteomes" id="UP000078595"/>
    </source>
</evidence>
<dbReference type="Pfam" id="PF00651">
    <property type="entry name" value="BTB"/>
    <property type="match status" value="1"/>
</dbReference>
<dbReference type="SMART" id="SM00225">
    <property type="entry name" value="BTB"/>
    <property type="match status" value="1"/>
</dbReference>
<dbReference type="SUPFAM" id="SSF54695">
    <property type="entry name" value="POZ domain"/>
    <property type="match status" value="1"/>
</dbReference>
<sequence length="1065" mass="118601">MTTYPLNIDFPSVEERLTESTESWIRDLKTLFDNAESRFGDVSWEERDSVEKSWGHKAPKVFKDRYFQSTAKSAQNLRLPSPALPLVLPNSSYDADQHFDLPGDWATSRTSLLTLDSGVRKRNTEINALKLLDDETPELFKTQLEWLYTSDGFGDVVQWMDVDTDDNPNQESRSRSKVRGDQQDRRERLGQDLTYMWRSKLYADVRIHLAQNIMWYGDSDGSENSTDSLSSTLIFSAHRFILASRSPYFASVLLNPASFAPTSSDVDLPSPPFTPASLHFCLGYMYAGRLDFSNRSFDLTTAFHIHRAAAYLQLDSLVNEIESRIVHDFCHGLEWDSCRCKKCLVRAPRIWKYALSSDVNALTLEHRAKLFLVRSWENSWAKDIGSAEATQRESLSKAVQATINPTNLVRTLRAIKMSRFRLEQAMRSCREGDARWIDNVESMISAIDSVALHILKTRFDVVACTTDFVELLHDNTMSIDLLEDLMGKVVNIDSDLAIAPMIYQTLVTTVSVQMDEHALQQTASPRSRSRAIVAIAKDTLVHNINRRWMQSSDHDTFTFSALEPSVLQELSDDLGICISQLAPNKADRIDKINACDPATPKFADARPRASTNDPQCERASADGKRRTPQNTSNGLKRLRLQSTTSSSSSRKVLRDEMSQSSGNLHSNRRLPASPSSKAKSGNTRCQQSSTAAGSRHTLRDGTILPNLPRPGDSRTPPSIAARSPSRGQNRTIPSDRAVAPDTRSGGIIEKRAIFPTIKSENRRSSSTMSSVGSQSVLKGEARLRVDPSLTARPTCDTSLLDRVQIPIRPTDISLLNNSDPETASNAPKDKIGSVVKQLSALPTETPTAYFSPFQALSAVSLRPELLHLPEVSPIDDEDSKRLRPNNVTVASKIWDGPGMILNEGIPCIVVHSGTRSRFQGNIRYIGHMKDSKGPWIGVESLDLNKLSFSHASSSSKRSKKLDLNLNLEILSDGIKDGILYFPKSNLKDNVKVDKPGSMVGSKRGSGVVMRGPESKTRNRSKITSQAYHDNKKRNAKVDENETGNGNGDGIKVIFVRPQEIVFIMT</sequence>
<dbReference type="RefSeq" id="XP_065824474.1">
    <property type="nucleotide sequence ID" value="XM_065968402.1"/>
</dbReference>
<reference evidence="3" key="1">
    <citation type="submission" date="2013-07" db="EMBL/GenBank/DDBJ databases">
        <authorList>
            <consortium name="The Broad Institute Genome Sequencing Platform"/>
            <person name="Cuomo C."/>
            <person name="Litvintseva A."/>
            <person name="Chen Y."/>
            <person name="Heitman J."/>
            <person name="Sun S."/>
            <person name="Springer D."/>
            <person name="Dromer F."/>
            <person name="Young S.K."/>
            <person name="Zeng Q."/>
            <person name="Gargeya S."/>
            <person name="Fitzgerald M."/>
            <person name="Abouelleil A."/>
            <person name="Alvarado L."/>
            <person name="Berlin A.M."/>
            <person name="Chapman S.B."/>
            <person name="Dewar J."/>
            <person name="Goldberg J."/>
            <person name="Griggs A."/>
            <person name="Gujja S."/>
            <person name="Hansen M."/>
            <person name="Howarth C."/>
            <person name="Imamovic A."/>
            <person name="Larimer J."/>
            <person name="McCowan C."/>
            <person name="Murphy C."/>
            <person name="Pearson M."/>
            <person name="Priest M."/>
            <person name="Roberts A."/>
            <person name="Saif S."/>
            <person name="Shea T."/>
            <person name="Sykes S."/>
            <person name="Wortman J."/>
            <person name="Nusbaum C."/>
            <person name="Birren B."/>
        </authorList>
    </citation>
    <scope>NUCLEOTIDE SEQUENCE</scope>
    <source>
        <strain evidence="3">CBS 10117</strain>
    </source>
</reference>
<evidence type="ECO:0000313" key="3">
    <source>
        <dbReference type="EMBL" id="WWC59162.1"/>
    </source>
</evidence>
<evidence type="ECO:0000256" key="1">
    <source>
        <dbReference type="SAM" id="MobiDB-lite"/>
    </source>
</evidence>
<name>A0AAJ8KKI3_9TREE</name>
<feature type="domain" description="BTB" evidence="2">
    <location>
        <begin position="223"/>
        <end position="294"/>
    </location>
</feature>
<feature type="region of interest" description="Disordered" evidence="1">
    <location>
        <begin position="993"/>
        <end position="1043"/>
    </location>
</feature>
<gene>
    <name evidence="3" type="ORF">I303_101710</name>
</gene>
<accession>A0AAJ8KKI3</accession>
<protein>
    <recommendedName>
        <fullName evidence="2">BTB domain-containing protein</fullName>
    </recommendedName>
</protein>
<feature type="compositionally biased region" description="Polar residues" evidence="1">
    <location>
        <begin position="673"/>
        <end position="692"/>
    </location>
</feature>